<dbReference type="Gene3D" id="1.10.472.10">
    <property type="entry name" value="Cyclin-like"/>
    <property type="match status" value="2"/>
</dbReference>
<keyword evidence="5" id="KW-1185">Reference proteome</keyword>
<dbReference type="SUPFAM" id="SSF47954">
    <property type="entry name" value="Cyclin-like"/>
    <property type="match status" value="2"/>
</dbReference>
<organism evidence="4 5">
    <name type="scientific">Pseudo-nitzschia multistriata</name>
    <dbReference type="NCBI Taxonomy" id="183589"/>
    <lineage>
        <taxon>Eukaryota</taxon>
        <taxon>Sar</taxon>
        <taxon>Stramenopiles</taxon>
        <taxon>Ochrophyta</taxon>
        <taxon>Bacillariophyta</taxon>
        <taxon>Bacillariophyceae</taxon>
        <taxon>Bacillariophycidae</taxon>
        <taxon>Bacillariales</taxon>
        <taxon>Bacillariaceae</taxon>
        <taxon>Pseudo-nitzschia</taxon>
    </lineage>
</organism>
<dbReference type="InterPro" id="IPR006671">
    <property type="entry name" value="Cyclin_N"/>
</dbReference>
<dbReference type="InterPro" id="IPR013763">
    <property type="entry name" value="Cyclin-like_dom"/>
</dbReference>
<gene>
    <name evidence="4" type="ORF">PSNMU_V1.4_AUG-EV-PASAV3_0031570</name>
</gene>
<feature type="region of interest" description="Disordered" evidence="2">
    <location>
        <begin position="252"/>
        <end position="271"/>
    </location>
</feature>
<protein>
    <recommendedName>
        <fullName evidence="3">Cyclin-like domain-containing protein</fullName>
    </recommendedName>
</protein>
<proteinExistence type="inferred from homology"/>
<dbReference type="InterPro" id="IPR043198">
    <property type="entry name" value="Cyclin/Ssn8"/>
</dbReference>
<evidence type="ECO:0000259" key="3">
    <source>
        <dbReference type="SMART" id="SM00385"/>
    </source>
</evidence>
<accession>A0A448Z2Y5</accession>
<feature type="region of interest" description="Disordered" evidence="2">
    <location>
        <begin position="311"/>
        <end position="351"/>
    </location>
</feature>
<dbReference type="GO" id="GO:0006357">
    <property type="term" value="P:regulation of transcription by RNA polymerase II"/>
    <property type="evidence" value="ECO:0007669"/>
    <property type="project" value="InterPro"/>
</dbReference>
<sequence length="351" mass="38584">MLLVDIGQLPSLKKGMSSEEEASKRRKTCRFIEEAGRRLKLPRVAISTAEVFFHRFYARHAFQEHDRFEVAVAALVLAAKTEEAPKKLNTVLQVCHGLKTKGQQMGRLSARPGDAGNSGVGEPSDPPPLDTKGEEFLKLKERVLLLERIILHTIGFELSIDHPYRFFVEQIKKLLQGRKLRYAKDSSSESLDPQAARKKMFNDLVQYSMSTANDSYQTSLCLQYGPRQIATACVFLACMFLGIEPENGDWKTTLFEGSSSSAQGGGPERDHDEDLEALVNICAQIGDLLSDKKSSERDAVRKLRAALKHLRNGAGAGAASGCSRSPLPPSPRPPPPPPPPGASPAKRRKVA</sequence>
<dbReference type="Proteomes" id="UP000291116">
    <property type="component" value="Unassembled WGS sequence"/>
</dbReference>
<comment type="similarity">
    <text evidence="1">Belongs to the cyclin family.</text>
</comment>
<dbReference type="SMART" id="SM00385">
    <property type="entry name" value="CYCLIN"/>
    <property type="match status" value="2"/>
</dbReference>
<dbReference type="OrthoDB" id="10264655at2759"/>
<dbReference type="PANTHER" id="PTHR10026">
    <property type="entry name" value="CYCLIN"/>
    <property type="match status" value="1"/>
</dbReference>
<feature type="region of interest" description="Disordered" evidence="2">
    <location>
        <begin position="103"/>
        <end position="129"/>
    </location>
</feature>
<dbReference type="Pfam" id="PF00134">
    <property type="entry name" value="Cyclin_N"/>
    <property type="match status" value="1"/>
</dbReference>
<dbReference type="CDD" id="cd20546">
    <property type="entry name" value="CYCLIN_SpCG1C_ScCTK2-like_rpt2"/>
    <property type="match status" value="1"/>
</dbReference>
<evidence type="ECO:0000313" key="4">
    <source>
        <dbReference type="EMBL" id="VEU36401.1"/>
    </source>
</evidence>
<evidence type="ECO:0000256" key="1">
    <source>
        <dbReference type="RuleBase" id="RU000383"/>
    </source>
</evidence>
<feature type="domain" description="Cyclin-like" evidence="3">
    <location>
        <begin position="189"/>
        <end position="290"/>
    </location>
</feature>
<dbReference type="AlphaFoldDB" id="A0A448Z2Y5"/>
<feature type="domain" description="Cyclin-like" evidence="3">
    <location>
        <begin position="30"/>
        <end position="152"/>
    </location>
</feature>
<dbReference type="EMBL" id="CAACVS010000088">
    <property type="protein sequence ID" value="VEU36401.1"/>
    <property type="molecule type" value="Genomic_DNA"/>
</dbReference>
<evidence type="ECO:0000313" key="5">
    <source>
        <dbReference type="Proteomes" id="UP000291116"/>
    </source>
</evidence>
<name>A0A448Z2Y5_9STRA</name>
<reference evidence="4 5" key="1">
    <citation type="submission" date="2019-01" db="EMBL/GenBank/DDBJ databases">
        <authorList>
            <person name="Ferrante I. M."/>
        </authorList>
    </citation>
    <scope>NUCLEOTIDE SEQUENCE [LARGE SCALE GENOMIC DNA]</scope>
    <source>
        <strain evidence="4 5">B856</strain>
    </source>
</reference>
<keyword evidence="1" id="KW-0195">Cyclin</keyword>
<feature type="compositionally biased region" description="Pro residues" evidence="2">
    <location>
        <begin position="326"/>
        <end position="342"/>
    </location>
</feature>
<dbReference type="GO" id="GO:0016538">
    <property type="term" value="F:cyclin-dependent protein serine/threonine kinase regulator activity"/>
    <property type="evidence" value="ECO:0007669"/>
    <property type="project" value="InterPro"/>
</dbReference>
<dbReference type="InterPro" id="IPR036915">
    <property type="entry name" value="Cyclin-like_sf"/>
</dbReference>
<evidence type="ECO:0000256" key="2">
    <source>
        <dbReference type="SAM" id="MobiDB-lite"/>
    </source>
</evidence>